<dbReference type="VEuPathDB" id="FungiDB:PC110_g18746"/>
<name>A0A8T1TN79_9STRA</name>
<dbReference type="Proteomes" id="UP000688947">
    <property type="component" value="Unassembled WGS sequence"/>
</dbReference>
<dbReference type="AlphaFoldDB" id="A0A8T1TN79"/>
<reference evidence="1" key="1">
    <citation type="submission" date="2021-01" db="EMBL/GenBank/DDBJ databases">
        <title>Phytophthora aleatoria, a newly-described species from Pinus radiata is distinct from Phytophthora cactorum isolates based on comparative genomics.</title>
        <authorList>
            <person name="Mcdougal R."/>
            <person name="Panda P."/>
            <person name="Williams N."/>
            <person name="Studholme D.J."/>
        </authorList>
    </citation>
    <scope>NUCLEOTIDE SEQUENCE</scope>
    <source>
        <strain evidence="1">NZFS 3830</strain>
    </source>
</reference>
<evidence type="ECO:0000313" key="2">
    <source>
        <dbReference type="Proteomes" id="UP000688947"/>
    </source>
</evidence>
<sequence>GVFPALSECSNLQEILKLCIASLVLHHDYLRDTLPTSHPLLATYLFRQPDVLALLRLQLSTGGSAWMQTTGIPPHVELYKQLLQVQASIDKLPPVLIQGISNLIEEKVWLLETSLSIFSRPPSSPCWSE</sequence>
<organism evidence="1 2">
    <name type="scientific">Phytophthora cactorum</name>
    <dbReference type="NCBI Taxonomy" id="29920"/>
    <lineage>
        <taxon>Eukaryota</taxon>
        <taxon>Sar</taxon>
        <taxon>Stramenopiles</taxon>
        <taxon>Oomycota</taxon>
        <taxon>Peronosporomycetes</taxon>
        <taxon>Peronosporales</taxon>
        <taxon>Peronosporaceae</taxon>
        <taxon>Phytophthora</taxon>
    </lineage>
</organism>
<feature type="non-terminal residue" evidence="1">
    <location>
        <position position="1"/>
    </location>
</feature>
<proteinExistence type="predicted"/>
<comment type="caution">
    <text evidence="1">The sequence shown here is derived from an EMBL/GenBank/DDBJ whole genome shotgun (WGS) entry which is preliminary data.</text>
</comment>
<dbReference type="EMBL" id="JAENGZ010002704">
    <property type="protein sequence ID" value="KAG6943045.1"/>
    <property type="molecule type" value="Genomic_DNA"/>
</dbReference>
<dbReference type="OrthoDB" id="79295at2759"/>
<accession>A0A8T1TN79</accession>
<protein>
    <submittedName>
        <fullName evidence="1">Uncharacterized protein</fullName>
    </submittedName>
</protein>
<gene>
    <name evidence="1" type="ORF">JG687_00018694</name>
</gene>
<evidence type="ECO:0000313" key="1">
    <source>
        <dbReference type="EMBL" id="KAG6943045.1"/>
    </source>
</evidence>